<evidence type="ECO:0000313" key="4">
    <source>
        <dbReference type="Proteomes" id="UP000298049"/>
    </source>
</evidence>
<proteinExistence type="predicted"/>
<dbReference type="EMBL" id="CP031093">
    <property type="protein sequence ID" value="QCF25487.1"/>
    <property type="molecule type" value="Genomic_DNA"/>
</dbReference>
<keyword evidence="4" id="KW-1185">Reference proteome</keyword>
<sequence>MLGMAQGKGKGRLEVVDAVRALALFGVLVMNLRDMSGLNFLAPEAFDAVQGPIGHIVDFMLLVLLDEKFLSAFSFLFGLSFYLLLERKSDQPGFRAMYFRRLTALGVFGLINVGFLYWADILLIYAIFGATLVFFVRLPQRLLLTTAALFLFGAPALLAMLGAAENSSGQLPSDVRALSIFGGAPYWEQVQYGLVRYFGTSESSLVEIWDHTNVFGMLLLGLWAGRAQIPHQIEENRRFLRLLAASCIPLGLTAGLVRIGLPEPSVVATAARAGAPILAVGYMSLAALLLSHPGAAGVRLWLSAPGKLALTNYLAYGLIGQALFYSWGLGWLGTVGSAGILLLSIAVYTLLALASQLWLKPFRMGPTEWLWRCLTYLRLEPLRRH</sequence>
<feature type="transmembrane region" description="Helical" evidence="1">
    <location>
        <begin position="69"/>
        <end position="85"/>
    </location>
</feature>
<feature type="transmembrane region" description="Helical" evidence="1">
    <location>
        <begin position="338"/>
        <end position="359"/>
    </location>
</feature>
<dbReference type="Proteomes" id="UP000298049">
    <property type="component" value="Chromosome"/>
</dbReference>
<dbReference type="InterPro" id="IPR007349">
    <property type="entry name" value="DUF418"/>
</dbReference>
<dbReference type="PANTHER" id="PTHR30590:SF2">
    <property type="entry name" value="INNER MEMBRANE PROTEIN"/>
    <property type="match status" value="1"/>
</dbReference>
<dbReference type="Pfam" id="PF04235">
    <property type="entry name" value="DUF418"/>
    <property type="match status" value="1"/>
</dbReference>
<feature type="transmembrane region" description="Helical" evidence="1">
    <location>
        <begin position="273"/>
        <end position="292"/>
    </location>
</feature>
<keyword evidence="1" id="KW-0472">Membrane</keyword>
<dbReference type="PANTHER" id="PTHR30590">
    <property type="entry name" value="INNER MEMBRANE PROTEIN"/>
    <property type="match status" value="1"/>
</dbReference>
<keyword evidence="1" id="KW-1133">Transmembrane helix</keyword>
<keyword evidence="1" id="KW-0812">Transmembrane</keyword>
<feature type="transmembrane region" description="Helical" evidence="1">
    <location>
        <begin position="313"/>
        <end position="332"/>
    </location>
</feature>
<evidence type="ECO:0000313" key="3">
    <source>
        <dbReference type="EMBL" id="QCF25487.1"/>
    </source>
</evidence>
<gene>
    <name evidence="3" type="ORF">soil367_05835</name>
</gene>
<protein>
    <submittedName>
        <fullName evidence="3">DUF418 domain-containing protein</fullName>
    </submittedName>
</protein>
<feature type="transmembrane region" description="Helical" evidence="1">
    <location>
        <begin position="239"/>
        <end position="261"/>
    </location>
</feature>
<feature type="transmembrane region" description="Helical" evidence="1">
    <location>
        <begin position="143"/>
        <end position="164"/>
    </location>
</feature>
<accession>A0A4P7XI07</accession>
<organism evidence="3 4">
    <name type="scientific">Hydrocarboniclastica marina</name>
    <dbReference type="NCBI Taxonomy" id="2259620"/>
    <lineage>
        <taxon>Bacteria</taxon>
        <taxon>Pseudomonadati</taxon>
        <taxon>Pseudomonadota</taxon>
        <taxon>Gammaproteobacteria</taxon>
        <taxon>Alteromonadales</taxon>
        <taxon>Alteromonadaceae</taxon>
        <taxon>Hydrocarboniclastica</taxon>
    </lineage>
</organism>
<evidence type="ECO:0000256" key="1">
    <source>
        <dbReference type="SAM" id="Phobius"/>
    </source>
</evidence>
<reference evidence="3 4" key="1">
    <citation type="submission" date="2018-07" db="EMBL/GenBank/DDBJ databases">
        <title>Marsedoiliclastica nanhaica gen. nov. sp. nov., a novel marine hydrocarbonoclastic bacterium isolated from an in-situ enriched hydrocarbon-degrading consortium in deep-sea sediment.</title>
        <authorList>
            <person name="Dong C."/>
            <person name="Ma T."/>
            <person name="Liu R."/>
            <person name="Shao Z."/>
        </authorList>
    </citation>
    <scope>NUCLEOTIDE SEQUENCE [LARGE SCALE GENOMIC DNA]</scope>
    <source>
        <strain evidence="4">soil36-7</strain>
    </source>
</reference>
<dbReference type="AlphaFoldDB" id="A0A4P7XI07"/>
<evidence type="ECO:0000259" key="2">
    <source>
        <dbReference type="Pfam" id="PF04235"/>
    </source>
</evidence>
<feature type="domain" description="DUF418" evidence="2">
    <location>
        <begin position="224"/>
        <end position="377"/>
    </location>
</feature>
<dbReference type="KEGG" id="hmi:soil367_05835"/>
<feature type="transmembrane region" description="Helical" evidence="1">
    <location>
        <begin position="12"/>
        <end position="32"/>
    </location>
</feature>
<dbReference type="InterPro" id="IPR052529">
    <property type="entry name" value="Bact_Transport_Assoc"/>
</dbReference>
<name>A0A4P7XI07_9ALTE</name>